<comment type="caution">
    <text evidence="4">The sequence shown here is derived from an EMBL/GenBank/DDBJ whole genome shotgun (WGS) entry which is preliminary data.</text>
</comment>
<protein>
    <recommendedName>
        <fullName evidence="6">PDZ domain-containing protein</fullName>
    </recommendedName>
</protein>
<evidence type="ECO:0000313" key="4">
    <source>
        <dbReference type="EMBL" id="KPJ73945.1"/>
    </source>
</evidence>
<proteinExistence type="predicted"/>
<dbReference type="InterPro" id="IPR029058">
    <property type="entry name" value="AB_hydrolase_fold"/>
</dbReference>
<dbReference type="SUPFAM" id="SSF50156">
    <property type="entry name" value="PDZ domain-like"/>
    <property type="match status" value="1"/>
</dbReference>
<dbReference type="Gene3D" id="2.30.42.10">
    <property type="match status" value="1"/>
</dbReference>
<feature type="signal peptide" evidence="3">
    <location>
        <begin position="1"/>
        <end position="24"/>
    </location>
</feature>
<accession>A0A0S7YI91</accession>
<dbReference type="Proteomes" id="UP000051012">
    <property type="component" value="Unassembled WGS sequence"/>
</dbReference>
<evidence type="ECO:0000256" key="2">
    <source>
        <dbReference type="ARBA" id="ARBA00022801"/>
    </source>
</evidence>
<feature type="chain" id="PRO_5006640658" description="PDZ domain-containing protein" evidence="3">
    <location>
        <begin position="25"/>
        <end position="522"/>
    </location>
</feature>
<reference evidence="4 5" key="1">
    <citation type="journal article" date="2015" name="Microbiome">
        <title>Genomic resolution of linkages in carbon, nitrogen, and sulfur cycling among widespread estuary sediment bacteria.</title>
        <authorList>
            <person name="Baker B.J."/>
            <person name="Lazar C.S."/>
            <person name="Teske A.P."/>
            <person name="Dick G.J."/>
        </authorList>
    </citation>
    <scope>NUCLEOTIDE SEQUENCE [LARGE SCALE GENOMIC DNA]</scope>
    <source>
        <strain evidence="4">DG_78</strain>
    </source>
</reference>
<dbReference type="SUPFAM" id="SSF53474">
    <property type="entry name" value="alpha/beta-Hydrolases"/>
    <property type="match status" value="1"/>
</dbReference>
<keyword evidence="1 3" id="KW-0732">Signal</keyword>
<dbReference type="InterPro" id="IPR050955">
    <property type="entry name" value="Plant_Biomass_Hydrol_Est"/>
</dbReference>
<evidence type="ECO:0000256" key="3">
    <source>
        <dbReference type="SAM" id="SignalP"/>
    </source>
</evidence>
<evidence type="ECO:0000256" key="1">
    <source>
        <dbReference type="ARBA" id="ARBA00022729"/>
    </source>
</evidence>
<sequence length="522" mass="59517">MLTKTVKYLLLALGLLTTATGAISDPLSVQLNELARTPDKNKQEQIIHEILKKNPSPDTIITLLKNFNFKKPEKIGIIIQENLCIDGIKRPFCWYVPQNYDPSYRTPLLVYLHGLVNRKNIIEDIESYVSESEFIEIAEEYGYILLFPFGQSGATWWDSVGISNVLQQIRLTKQYFNIDDNRVFMAGFSDGASGAFLFAMNYPTDFAGFIPLNGHPGVASIDGGMHTYFTNLFNRPLYVINTDEDRLYPSKEITPMIELAQRADADILYKIYSGIGHSFDYAHEELPFIAKFIETHPRVLPSVIKWESADPGLGCMWFSIDSITYSDRAEWHQDYNMKLVDARVMFGFIPDETYEGMGVRVEQVVGDSTLCAILGIREGDIFVKLGDNRVIDLDDVNQYKESKECGDSAHIIILREGKESTLQGVFPGPTIYDLFRREKLSARAEVYYRCNTFSIRASRLGAFTIYIHPEMVKLDQNIVIELNGKKVFDKNVPASPEFILHNFLENRDHELLYVNEISVILQ</sequence>
<organism evidence="4 5">
    <name type="scientific">candidate division TA06 bacterium DG_78</name>
    <dbReference type="NCBI Taxonomy" id="1703772"/>
    <lineage>
        <taxon>Bacteria</taxon>
        <taxon>Bacteria division TA06</taxon>
    </lineage>
</organism>
<dbReference type="AlphaFoldDB" id="A0A0S7YI91"/>
<name>A0A0S7YI91_UNCT6</name>
<dbReference type="Gene3D" id="3.40.50.1820">
    <property type="entry name" value="alpha/beta hydrolase"/>
    <property type="match status" value="1"/>
</dbReference>
<dbReference type="PANTHER" id="PTHR43037:SF5">
    <property type="entry name" value="FERULOYL ESTERASE"/>
    <property type="match status" value="1"/>
</dbReference>
<dbReference type="InterPro" id="IPR036034">
    <property type="entry name" value="PDZ_sf"/>
</dbReference>
<dbReference type="GO" id="GO:0016787">
    <property type="term" value="F:hydrolase activity"/>
    <property type="evidence" value="ECO:0007669"/>
    <property type="project" value="UniProtKB-KW"/>
</dbReference>
<evidence type="ECO:0000313" key="5">
    <source>
        <dbReference type="Proteomes" id="UP000051012"/>
    </source>
</evidence>
<gene>
    <name evidence="4" type="ORF">AMJ52_02555</name>
</gene>
<evidence type="ECO:0008006" key="6">
    <source>
        <dbReference type="Google" id="ProtNLM"/>
    </source>
</evidence>
<dbReference type="PANTHER" id="PTHR43037">
    <property type="entry name" value="UNNAMED PRODUCT-RELATED"/>
    <property type="match status" value="1"/>
</dbReference>
<dbReference type="EMBL" id="LJNI01000021">
    <property type="protein sequence ID" value="KPJ73945.1"/>
    <property type="molecule type" value="Genomic_DNA"/>
</dbReference>
<keyword evidence="2" id="KW-0378">Hydrolase</keyword>